<dbReference type="HOGENOM" id="CLU_033536_7_1_7"/>
<dbReference type="KEGG" id="dao:Desac_0158"/>
<dbReference type="eggNOG" id="COG1215">
    <property type="taxonomic scope" value="Bacteria"/>
</dbReference>
<organism evidence="2 3">
    <name type="scientific">Desulfobacca acetoxidans (strain ATCC 700848 / DSM 11109 / ASRB2)</name>
    <dbReference type="NCBI Taxonomy" id="880072"/>
    <lineage>
        <taxon>Bacteria</taxon>
        <taxon>Pseudomonadati</taxon>
        <taxon>Thermodesulfobacteriota</taxon>
        <taxon>Desulfobaccia</taxon>
        <taxon>Desulfobaccales</taxon>
        <taxon>Desulfobaccaceae</taxon>
        <taxon>Desulfobacca</taxon>
    </lineage>
</organism>
<reference evidence="3" key="2">
    <citation type="submission" date="2011-03" db="EMBL/GenBank/DDBJ databases">
        <title>The complete genome of Desulfobacca acetoxidans DSM 11109.</title>
        <authorList>
            <consortium name="US DOE Joint Genome Institute (JGI-PGF)"/>
            <person name="Lucas S."/>
            <person name="Copeland A."/>
            <person name="Lapidus A."/>
            <person name="Bruce D."/>
            <person name="Goodwin L."/>
            <person name="Pitluck S."/>
            <person name="Peters L."/>
            <person name="Kyrpides N."/>
            <person name="Mavromatis K."/>
            <person name="Ivanova N."/>
            <person name="Ovchinnikova G."/>
            <person name="Teshima H."/>
            <person name="Detter J.C."/>
            <person name="Han C."/>
            <person name="Land M."/>
            <person name="Hauser L."/>
            <person name="Markowitz V."/>
            <person name="Cheng J.-F."/>
            <person name="Hugenholtz P."/>
            <person name="Woyke T."/>
            <person name="Wu D."/>
            <person name="Spring S."/>
            <person name="Schueler E."/>
            <person name="Brambilla E."/>
            <person name="Klenk H.-P."/>
            <person name="Eisen J.A."/>
        </authorList>
    </citation>
    <scope>NUCLEOTIDE SEQUENCE [LARGE SCALE GENOMIC DNA]</scope>
    <source>
        <strain evidence="3">ATCC 700848 / DSM 11109 / ASRB2</strain>
    </source>
</reference>
<dbReference type="CDD" id="cd04179">
    <property type="entry name" value="DPM_DPG-synthase_like"/>
    <property type="match status" value="1"/>
</dbReference>
<dbReference type="PANTHER" id="PTHR48090:SF7">
    <property type="entry name" value="RFBJ PROTEIN"/>
    <property type="match status" value="1"/>
</dbReference>
<dbReference type="Pfam" id="PF00535">
    <property type="entry name" value="Glycos_transf_2"/>
    <property type="match status" value="1"/>
</dbReference>
<feature type="domain" description="Glycosyltransferase 2-like" evidence="1">
    <location>
        <begin position="11"/>
        <end position="174"/>
    </location>
</feature>
<sequence>MKGFDLTMKLSIVIPVYNEKATLAEIVRRVQATPYEKELIIVDDASTDGSRDILQQLAVEADNIRAFYHDRNQGKGAALRTGFSKVSGDIVIIQDADLEYNPIDYPELLAPIEKGLADVVFGSRLIGAAPHRVLFFWHYVGNKVVTTISNMMTNLNLTDMETCYKVFKAEIINDIKIRSERFGVEPELTAKIARKRCRVYEVPISYDGRDYSEGKKITWRDGIAALYYIIRFRFWD</sequence>
<evidence type="ECO:0000259" key="1">
    <source>
        <dbReference type="Pfam" id="PF00535"/>
    </source>
</evidence>
<dbReference type="InterPro" id="IPR029044">
    <property type="entry name" value="Nucleotide-diphossugar_trans"/>
</dbReference>
<evidence type="ECO:0000313" key="3">
    <source>
        <dbReference type="Proteomes" id="UP000000483"/>
    </source>
</evidence>
<dbReference type="InterPro" id="IPR001173">
    <property type="entry name" value="Glyco_trans_2-like"/>
</dbReference>
<protein>
    <submittedName>
        <fullName evidence="2">Glycosyl transferase family 2</fullName>
    </submittedName>
</protein>
<dbReference type="SUPFAM" id="SSF53448">
    <property type="entry name" value="Nucleotide-diphospho-sugar transferases"/>
    <property type="match status" value="1"/>
</dbReference>
<dbReference type="PANTHER" id="PTHR48090">
    <property type="entry name" value="UNDECAPRENYL-PHOSPHATE 4-DEOXY-4-FORMAMIDO-L-ARABINOSE TRANSFERASE-RELATED"/>
    <property type="match status" value="1"/>
</dbReference>
<keyword evidence="2" id="KW-0808">Transferase</keyword>
<dbReference type="STRING" id="880072.Desac_0158"/>
<name>F2NBX8_DESAR</name>
<evidence type="ECO:0000313" key="2">
    <source>
        <dbReference type="EMBL" id="AEB08055.1"/>
    </source>
</evidence>
<dbReference type="InterPro" id="IPR050256">
    <property type="entry name" value="Glycosyltransferase_2"/>
</dbReference>
<dbReference type="AlphaFoldDB" id="F2NBX8"/>
<dbReference type="Gene3D" id="3.90.550.10">
    <property type="entry name" value="Spore Coat Polysaccharide Biosynthesis Protein SpsA, Chain A"/>
    <property type="match status" value="1"/>
</dbReference>
<dbReference type="EMBL" id="CP002629">
    <property type="protein sequence ID" value="AEB08055.1"/>
    <property type="molecule type" value="Genomic_DNA"/>
</dbReference>
<gene>
    <name evidence="2" type="ordered locus">Desac_0158</name>
</gene>
<dbReference type="Proteomes" id="UP000000483">
    <property type="component" value="Chromosome"/>
</dbReference>
<proteinExistence type="predicted"/>
<keyword evidence="3" id="KW-1185">Reference proteome</keyword>
<dbReference type="GO" id="GO:0016740">
    <property type="term" value="F:transferase activity"/>
    <property type="evidence" value="ECO:0007669"/>
    <property type="project" value="UniProtKB-KW"/>
</dbReference>
<reference evidence="2 3" key="1">
    <citation type="journal article" date="2011" name="Stand. Genomic Sci.">
        <title>Complete genome sequence of the acetate-degrading sulfate reducer Desulfobacca acetoxidans type strain (ASRB2).</title>
        <authorList>
            <person name="Goker M."/>
            <person name="Teshima H."/>
            <person name="Lapidus A."/>
            <person name="Nolan M."/>
            <person name="Lucas S."/>
            <person name="Hammon N."/>
            <person name="Deshpande S."/>
            <person name="Cheng J.F."/>
            <person name="Tapia R."/>
            <person name="Han C."/>
            <person name="Goodwin L."/>
            <person name="Pitluck S."/>
            <person name="Huntemann M."/>
            <person name="Liolios K."/>
            <person name="Ivanova N."/>
            <person name="Pagani I."/>
            <person name="Mavromatis K."/>
            <person name="Ovchinikova G."/>
            <person name="Pati A."/>
            <person name="Chen A."/>
            <person name="Palaniappan K."/>
            <person name="Land M."/>
            <person name="Hauser L."/>
            <person name="Brambilla E.M."/>
            <person name="Rohde M."/>
            <person name="Spring S."/>
            <person name="Detter J.C."/>
            <person name="Woyke T."/>
            <person name="Bristow J."/>
            <person name="Eisen J.A."/>
            <person name="Markowitz V."/>
            <person name="Hugenholtz P."/>
            <person name="Kyrpides N.C."/>
            <person name="Klenk H.P."/>
        </authorList>
    </citation>
    <scope>NUCLEOTIDE SEQUENCE [LARGE SCALE GENOMIC DNA]</scope>
    <source>
        <strain evidence="3">ATCC 700848 / DSM 11109 / ASRB2</strain>
    </source>
</reference>
<accession>F2NBX8</accession>